<sequence length="1457" mass="160816">MPSTYIPYQLVHAHLPPPPSIPNSIPELRVPSAQPFPTNASVYSDPLHPDHAVSTAYDPSTCILARSIHNAYCLELRSFALVIDPNRPKRSAGSEIIRIFFPSPLRPLVDECIVLHRKQGKVYILLVSEDNVIYRLSFPLGDFEVDSGDRFDFSLNANEEWCEEYSLSEEILNACGGLGAWTVLNPSTVVLGCADGGIVKAVRSHRGAWSASHHRATSRLRIGSLFSRSGSAEQIIAFGTHEDQGELAVTYTLSRDRKLRTWNSRSGALLRTQDVRSSSSSQDLIFREPTTPTSSSSSSTTATLPETSVALIRTINHPLATSRYSHLVIVFLATPFSPIAAGSFFVYRATSNGSDLSYAGECIASSASAGSELRGFEILPPTRKDRIDTGWQIWATWDRNGVAACDSVCMDDIFQFTSRDQGIESPLLTEWQTAYRNNDVERFDAAYFDNLLGLEAPNPADLYDHHDIPDTFLSHLFHPGRFSSLSLMNALDQYIESSLMGQPIAPVTSSLRQKYDSIIGAHLVVQLDPQTGAPVVDAYREKLKLEWLSVWSSVKELDKQARWPVSTSYLDDQLIVHSREGFSAVVPEEASGILVRLASLPDGVEDFEALPEAALDRLYPNLASRTARSSALAISATGHFISSALSSQRVSEQGDVCLEALSQFTDNSLAKGFEEPPERLAMTIWDSFMDSGLTEEECNSTRRLLSECPDWIHGLSESLEVVTDGHLALDGTASSQLSISGSANALITSVLTQVIAARYTLSRNILLVSLFVLAESPEIFDQDDENAEALGEILTRAFVAYHRWRVLKWLCESRAEEAQERRRGGKRKGSGGDDALADGLGSLNVGENQRDTDSDSVDTTYSLLHTLLADSYQQAVFIDSISSLLEASFAFLASTNLIDLQLDELESRSSDVKLAKTILTAGHPMAAGEITDLYPLSSGMAYVKGRAYLSGGGVEQAIALLQQASAGIKDGSLQAIMPSCSGEDGLTNYWRHVARIFQEHGVDAAVVRFGHLALRSAPGKASDMKDVWTKVFLANVSLGSYEDAYSVLCDTPHHDLRQDFLGQLISIMCEANEVGRLNSLGFVGFQKDVEVILDFKARNSDPLRFPNYYKVLYSWHISRGDYRTAAQTMYLQGRRLGSTSKSVMSGLELATMQARSYLAAINALALVDKRNAWVSVPSSSVRHLRGLKRRRITSYVPEDQFAEGKRAVDIVTLADMQLEYTQILSRLQLAPRLSDLQEHGVTLTPDEVVGLFVQQGMFDLAQSSAVAMKVDMSDLFHTLATRCVELSRSPSMSLPFLQSSPITARLRGAPAALAMRYLQVTLSRHDSKETQWRYREVVADTLFELNQDNSGWQMPAWLVEWEMARDPVGWISRALQWGWISEAVDWSAQLLRNATPPELLPKGKDNAANIPYNLFDRVVAAAAEGEEGKDEVLKRKVETLQDSIRRRKDGLKSSDIR</sequence>
<evidence type="ECO:0000313" key="9">
    <source>
        <dbReference type="Proteomes" id="UP000193986"/>
    </source>
</evidence>
<evidence type="ECO:0000259" key="5">
    <source>
        <dbReference type="Pfam" id="PF11715"/>
    </source>
</evidence>
<feature type="domain" description="NUP160 C-terminal TPR" evidence="6">
    <location>
        <begin position="1213"/>
        <end position="1387"/>
    </location>
</feature>
<protein>
    <submittedName>
        <fullName evidence="8">Nucleoporin Nup120/160-domain-containing protein</fullName>
    </submittedName>
</protein>
<evidence type="ECO:0000256" key="4">
    <source>
        <dbReference type="SAM" id="MobiDB-lite"/>
    </source>
</evidence>
<keyword evidence="3" id="KW-0539">Nucleus</keyword>
<dbReference type="EMBL" id="MCFC01000015">
    <property type="protein sequence ID" value="ORY31381.1"/>
    <property type="molecule type" value="Genomic_DNA"/>
</dbReference>
<comment type="caution">
    <text evidence="8">The sequence shown here is derived from an EMBL/GenBank/DDBJ whole genome shotgun (WGS) entry which is preliminary data.</text>
</comment>
<gene>
    <name evidence="8" type="ORF">BCR39DRAFT_526363</name>
</gene>
<name>A0A1Y2B942_9TREE</name>
<proteinExistence type="predicted"/>
<dbReference type="Pfam" id="PF23347">
    <property type="entry name" value="TPR_Nup160_C"/>
    <property type="match status" value="1"/>
</dbReference>
<feature type="region of interest" description="Disordered" evidence="4">
    <location>
        <begin position="280"/>
        <end position="302"/>
    </location>
</feature>
<evidence type="ECO:0000256" key="3">
    <source>
        <dbReference type="ARBA" id="ARBA00023242"/>
    </source>
</evidence>
<dbReference type="InterPro" id="IPR056535">
    <property type="entry name" value="TPR_NUP160_M"/>
</dbReference>
<dbReference type="GO" id="GO:0017056">
    <property type="term" value="F:structural constituent of nuclear pore"/>
    <property type="evidence" value="ECO:0007669"/>
    <property type="project" value="TreeGrafter"/>
</dbReference>
<comment type="subcellular location">
    <subcellularLocation>
        <location evidence="1">Nucleus</location>
    </subcellularLocation>
</comment>
<dbReference type="PANTHER" id="PTHR21286:SF0">
    <property type="entry name" value="NUCLEAR PORE COMPLEX PROTEIN NUP160"/>
    <property type="match status" value="1"/>
</dbReference>
<evidence type="ECO:0000256" key="2">
    <source>
        <dbReference type="ARBA" id="ARBA00022448"/>
    </source>
</evidence>
<reference evidence="8 9" key="1">
    <citation type="submission" date="2016-07" db="EMBL/GenBank/DDBJ databases">
        <title>Pervasive Adenine N6-methylation of Active Genes in Fungi.</title>
        <authorList>
            <consortium name="DOE Joint Genome Institute"/>
            <person name="Mondo S.J."/>
            <person name="Dannebaum R.O."/>
            <person name="Kuo R.C."/>
            <person name="Labutti K."/>
            <person name="Haridas S."/>
            <person name="Kuo A."/>
            <person name="Salamov A."/>
            <person name="Ahrendt S.R."/>
            <person name="Lipzen A."/>
            <person name="Sullivan W."/>
            <person name="Andreopoulos W.B."/>
            <person name="Clum A."/>
            <person name="Lindquist E."/>
            <person name="Daum C."/>
            <person name="Ramamoorthy G.K."/>
            <person name="Gryganskyi A."/>
            <person name="Culley D."/>
            <person name="Magnuson J.K."/>
            <person name="James T.Y."/>
            <person name="O'Malley M.A."/>
            <person name="Stajich J.E."/>
            <person name="Spatafora J.W."/>
            <person name="Visel A."/>
            <person name="Grigoriev I.V."/>
        </authorList>
    </citation>
    <scope>NUCLEOTIDE SEQUENCE [LARGE SCALE GENOMIC DNA]</scope>
    <source>
        <strain evidence="8 9">68-887.2</strain>
    </source>
</reference>
<dbReference type="PANTHER" id="PTHR21286">
    <property type="entry name" value="NUCLEAR PORE COMPLEX PROTEIN NUP160"/>
    <property type="match status" value="1"/>
</dbReference>
<evidence type="ECO:0000259" key="6">
    <source>
        <dbReference type="Pfam" id="PF23347"/>
    </source>
</evidence>
<evidence type="ECO:0000256" key="1">
    <source>
        <dbReference type="ARBA" id="ARBA00004123"/>
    </source>
</evidence>
<dbReference type="Proteomes" id="UP000193986">
    <property type="component" value="Unassembled WGS sequence"/>
</dbReference>
<dbReference type="InterPro" id="IPR021717">
    <property type="entry name" value="Nucleoporin_Nup160"/>
</dbReference>
<keyword evidence="9" id="KW-1185">Reference proteome</keyword>
<evidence type="ECO:0000259" key="7">
    <source>
        <dbReference type="Pfam" id="PF23354"/>
    </source>
</evidence>
<feature type="region of interest" description="Disordered" evidence="4">
    <location>
        <begin position="820"/>
        <end position="855"/>
    </location>
</feature>
<dbReference type="GO" id="GO:0005643">
    <property type="term" value="C:nuclear pore"/>
    <property type="evidence" value="ECO:0007669"/>
    <property type="project" value="TreeGrafter"/>
</dbReference>
<dbReference type="Pfam" id="PF11715">
    <property type="entry name" value="Beta-prop_Nup120_160"/>
    <property type="match status" value="1"/>
</dbReference>
<dbReference type="InterPro" id="IPR056536">
    <property type="entry name" value="TPR_NUP160_C"/>
</dbReference>
<feature type="domain" description="NUP160 middle TPR" evidence="7">
    <location>
        <begin position="941"/>
        <end position="1166"/>
    </location>
</feature>
<evidence type="ECO:0000313" key="8">
    <source>
        <dbReference type="EMBL" id="ORY31381.1"/>
    </source>
</evidence>
<dbReference type="OrthoDB" id="67716at2759"/>
<keyword evidence="2" id="KW-0813">Transport</keyword>
<feature type="compositionally biased region" description="Low complexity" evidence="4">
    <location>
        <begin position="833"/>
        <end position="843"/>
    </location>
</feature>
<dbReference type="Pfam" id="PF23354">
    <property type="entry name" value="TPR_NUP160_120_M"/>
    <property type="match status" value="1"/>
</dbReference>
<feature type="compositionally biased region" description="Low complexity" evidence="4">
    <location>
        <begin position="289"/>
        <end position="302"/>
    </location>
</feature>
<dbReference type="InterPro" id="IPR059141">
    <property type="entry name" value="Beta-prop_Nup120_160"/>
</dbReference>
<organism evidence="8 9">
    <name type="scientific">Naematelia encephala</name>
    <dbReference type="NCBI Taxonomy" id="71784"/>
    <lineage>
        <taxon>Eukaryota</taxon>
        <taxon>Fungi</taxon>
        <taxon>Dikarya</taxon>
        <taxon>Basidiomycota</taxon>
        <taxon>Agaricomycotina</taxon>
        <taxon>Tremellomycetes</taxon>
        <taxon>Tremellales</taxon>
        <taxon>Naemateliaceae</taxon>
        <taxon>Naematelia</taxon>
    </lineage>
</organism>
<accession>A0A1Y2B942</accession>
<dbReference type="STRING" id="71784.A0A1Y2B942"/>
<feature type="domain" description="Nucleoporin Nup120/160 beta-propeller" evidence="5">
    <location>
        <begin position="62"/>
        <end position="588"/>
    </location>
</feature>
<dbReference type="InParanoid" id="A0A1Y2B942"/>